<dbReference type="Ensembl" id="ENSMMOT00000016860.1">
    <property type="protein sequence ID" value="ENSMMOP00000016586.1"/>
    <property type="gene ID" value="ENSMMOG00000012636.1"/>
</dbReference>
<keyword evidence="1" id="KW-1133">Transmembrane helix</keyword>
<name>A0A3Q3WGX0_MOLML</name>
<accession>A0A3Q3WGX0</accession>
<feature type="transmembrane region" description="Helical" evidence="1">
    <location>
        <begin position="115"/>
        <end position="137"/>
    </location>
</feature>
<reference evidence="2" key="1">
    <citation type="submission" date="2025-08" db="UniProtKB">
        <authorList>
            <consortium name="Ensembl"/>
        </authorList>
    </citation>
    <scope>IDENTIFICATION</scope>
</reference>
<keyword evidence="3" id="KW-1185">Reference proteome</keyword>
<dbReference type="AlphaFoldDB" id="A0A3Q3WGX0"/>
<dbReference type="Proteomes" id="UP000261620">
    <property type="component" value="Unplaced"/>
</dbReference>
<reference evidence="2" key="2">
    <citation type="submission" date="2025-09" db="UniProtKB">
        <authorList>
            <consortium name="Ensembl"/>
        </authorList>
    </citation>
    <scope>IDENTIFICATION</scope>
</reference>
<proteinExistence type="predicted"/>
<organism evidence="2 3">
    <name type="scientific">Mola mola</name>
    <name type="common">Ocean sunfish</name>
    <name type="synonym">Tetraodon mola</name>
    <dbReference type="NCBI Taxonomy" id="94237"/>
    <lineage>
        <taxon>Eukaryota</taxon>
        <taxon>Metazoa</taxon>
        <taxon>Chordata</taxon>
        <taxon>Craniata</taxon>
        <taxon>Vertebrata</taxon>
        <taxon>Euteleostomi</taxon>
        <taxon>Actinopterygii</taxon>
        <taxon>Neopterygii</taxon>
        <taxon>Teleostei</taxon>
        <taxon>Neoteleostei</taxon>
        <taxon>Acanthomorphata</taxon>
        <taxon>Eupercaria</taxon>
        <taxon>Tetraodontiformes</taxon>
        <taxon>Molidae</taxon>
        <taxon>Mola</taxon>
    </lineage>
</organism>
<keyword evidence="1" id="KW-0812">Transmembrane</keyword>
<evidence type="ECO:0000313" key="3">
    <source>
        <dbReference type="Proteomes" id="UP000261620"/>
    </source>
</evidence>
<evidence type="ECO:0000256" key="1">
    <source>
        <dbReference type="SAM" id="Phobius"/>
    </source>
</evidence>
<sequence length="265" mass="27715">MPGTDAGHLTQTTMRLARKLLCVPACSGITLVSVTLGDTDDINHLVLAENGVDGNGLLQLLAGPVHLVGDGAAVELHLHEVRLLLPDGQKSDPHAHLCVGDDPDDLAVLLHGSKVLFQLLLALIILPLLAVLGEGLFLGLVPGTQHVLVEAALALVAYVLGEDGLKGTQATGCVDVTHDPDHNHGRGLHDGDGLHHLFLVHLCRGDTQEGGQVHWLAGVILGEALNFATVTTTPLAGQEPQRSVAGSRKLTVGLRGRIYPLAGPF</sequence>
<keyword evidence="1" id="KW-0472">Membrane</keyword>
<dbReference type="OMA" id="TQTTMGF"/>
<protein>
    <submittedName>
        <fullName evidence="2">Uncharacterized protein</fullName>
    </submittedName>
</protein>
<evidence type="ECO:0000313" key="2">
    <source>
        <dbReference type="Ensembl" id="ENSMMOP00000016586.1"/>
    </source>
</evidence>